<evidence type="ECO:0000313" key="1">
    <source>
        <dbReference type="EMBL" id="RCH54150.1"/>
    </source>
</evidence>
<dbReference type="OrthoDB" id="9796523at2"/>
<evidence type="ECO:0008006" key="3">
    <source>
        <dbReference type="Google" id="ProtNLM"/>
    </source>
</evidence>
<protein>
    <recommendedName>
        <fullName evidence="3">RloB domain-containing protein</fullName>
    </recommendedName>
</protein>
<proteinExistence type="predicted"/>
<evidence type="ECO:0000313" key="2">
    <source>
        <dbReference type="Proteomes" id="UP000253209"/>
    </source>
</evidence>
<name>A0A367GLE6_9SPHI</name>
<reference evidence="1 2" key="1">
    <citation type="submission" date="2018-05" db="EMBL/GenBank/DDBJ databases">
        <title>Mucilaginibacter hurinus sp. nov., isolated from briquette warehouse soil.</title>
        <authorList>
            <person name="Choi L."/>
        </authorList>
    </citation>
    <scope>NUCLEOTIDE SEQUENCE [LARGE SCALE GENOMIC DNA]</scope>
    <source>
        <strain evidence="1 2">ZR32</strain>
    </source>
</reference>
<keyword evidence="2" id="KW-1185">Reference proteome</keyword>
<dbReference type="EMBL" id="QGDC01000008">
    <property type="protein sequence ID" value="RCH54150.1"/>
    <property type="molecule type" value="Genomic_DNA"/>
</dbReference>
<dbReference type="RefSeq" id="WP_114006075.1">
    <property type="nucleotide sequence ID" value="NZ_QGDC01000008.1"/>
</dbReference>
<dbReference type="AlphaFoldDB" id="A0A367GLE6"/>
<gene>
    <name evidence="1" type="ORF">DJ568_14840</name>
</gene>
<accession>A0A367GLE6</accession>
<comment type="caution">
    <text evidence="1">The sequence shown here is derived from an EMBL/GenBank/DDBJ whole genome shotgun (WGS) entry which is preliminary data.</text>
</comment>
<organism evidence="1 2">
    <name type="scientific">Mucilaginibacter hurinus</name>
    <dbReference type="NCBI Taxonomy" id="2201324"/>
    <lineage>
        <taxon>Bacteria</taxon>
        <taxon>Pseudomonadati</taxon>
        <taxon>Bacteroidota</taxon>
        <taxon>Sphingobacteriia</taxon>
        <taxon>Sphingobacteriales</taxon>
        <taxon>Sphingobacteriaceae</taxon>
        <taxon>Mucilaginibacter</taxon>
    </lineage>
</organism>
<sequence>MSRSKSREYKKGKPHRDFRKFIIVAEGDREDEYFSFFKRLSLRIDIQIVPREGGKSACKYFLDRINDYDYKYGIEKEDYVWFVLDVDRWPKREIYNLYVACQENSNYHIGMSNPCFEVWLCYHFLKVLPDDISSGKNFKTYLPEVVKGGYNRDVFASLIATASKNANTADNDKDNYFPALRITKLYSLANQLLHFLGNNW</sequence>
<dbReference type="Pfam" id="PF13707">
    <property type="entry name" value="RloB"/>
    <property type="match status" value="1"/>
</dbReference>
<dbReference type="InterPro" id="IPR025591">
    <property type="entry name" value="RloB"/>
</dbReference>
<dbReference type="Proteomes" id="UP000253209">
    <property type="component" value="Unassembled WGS sequence"/>
</dbReference>